<reference evidence="1 2" key="1">
    <citation type="submission" date="2017-04" db="EMBL/GenBank/DDBJ databases">
        <authorList>
            <person name="Afonso C.L."/>
            <person name="Miller P.J."/>
            <person name="Scott M.A."/>
            <person name="Spackman E."/>
            <person name="Goraichik I."/>
            <person name="Dimitrov K.M."/>
            <person name="Suarez D.L."/>
            <person name="Swayne D.E."/>
        </authorList>
    </citation>
    <scope>NUCLEOTIDE SEQUENCE [LARGE SCALE GENOMIC DNA]</scope>
    <source>
        <strain evidence="1 2">DSM 3385</strain>
    </source>
</reference>
<protein>
    <submittedName>
        <fullName evidence="1">Lysophospholipase L1</fullName>
    </submittedName>
</protein>
<dbReference type="EMBL" id="FWXY01000009">
    <property type="protein sequence ID" value="SMC76453.1"/>
    <property type="molecule type" value="Genomic_DNA"/>
</dbReference>
<name>A0A1W2BU14_9BACT</name>
<dbReference type="OrthoDB" id="9786188at2"/>
<dbReference type="Pfam" id="PF00657">
    <property type="entry name" value="Lipase_GDSL"/>
    <property type="match status" value="1"/>
</dbReference>
<sequence>MKKIVYIFCVNAAVLLLMLLAVEMGARLLVPRKNVQPIFNDETLRTRGRPFVVPDKVRGFALKPGYTGPLYHINQHGFRGQEFPGTLDKKIQIVTLGESTTFGWGVGEYETFPYFLMQAFGPGENVQVINGGVPSYTSSQTLAYLQEIVTGDVINAQWILINILWNDIWYSTIGNWHPDILVYQKPPGWMSWIVDHSCLARILIMGAGSKEKAVDRFNPAALDQYEKNIEQMILLCQRNKIPLAFVSPPFDADHMPESGLNEFHVRYSRSFFIATAHRYLKALTHVASRHGIPVFSHGVDIRYLHQKSLFLDALHPTSQGNKIMARDVYGQLLPLLHETQSKGGTLP</sequence>
<dbReference type="SUPFAM" id="SSF52266">
    <property type="entry name" value="SGNH hydrolase"/>
    <property type="match status" value="1"/>
</dbReference>
<dbReference type="Gene3D" id="3.40.50.1110">
    <property type="entry name" value="SGNH hydrolase"/>
    <property type="match status" value="1"/>
</dbReference>
<proteinExistence type="predicted"/>
<dbReference type="InterPro" id="IPR001087">
    <property type="entry name" value="GDSL"/>
</dbReference>
<dbReference type="InterPro" id="IPR036514">
    <property type="entry name" value="SGNH_hydro_sf"/>
</dbReference>
<organism evidence="1 2">
    <name type="scientific">Desulfocicer vacuolatum DSM 3385</name>
    <dbReference type="NCBI Taxonomy" id="1121400"/>
    <lineage>
        <taxon>Bacteria</taxon>
        <taxon>Pseudomonadati</taxon>
        <taxon>Thermodesulfobacteriota</taxon>
        <taxon>Desulfobacteria</taxon>
        <taxon>Desulfobacterales</taxon>
        <taxon>Desulfobacteraceae</taxon>
        <taxon>Desulfocicer</taxon>
    </lineage>
</organism>
<dbReference type="RefSeq" id="WP_139795780.1">
    <property type="nucleotide sequence ID" value="NZ_FWXY01000009.1"/>
</dbReference>
<dbReference type="GO" id="GO:0016788">
    <property type="term" value="F:hydrolase activity, acting on ester bonds"/>
    <property type="evidence" value="ECO:0007669"/>
    <property type="project" value="InterPro"/>
</dbReference>
<evidence type="ECO:0000313" key="1">
    <source>
        <dbReference type="EMBL" id="SMC76453.1"/>
    </source>
</evidence>
<evidence type="ECO:0000313" key="2">
    <source>
        <dbReference type="Proteomes" id="UP000192418"/>
    </source>
</evidence>
<dbReference type="STRING" id="1121400.SAMN02746065_109135"/>
<accession>A0A1W2BU14</accession>
<dbReference type="CDD" id="cd00229">
    <property type="entry name" value="SGNH_hydrolase"/>
    <property type="match status" value="1"/>
</dbReference>
<keyword evidence="2" id="KW-1185">Reference proteome</keyword>
<dbReference type="AlphaFoldDB" id="A0A1W2BU14"/>
<dbReference type="Proteomes" id="UP000192418">
    <property type="component" value="Unassembled WGS sequence"/>
</dbReference>
<gene>
    <name evidence="1" type="ORF">SAMN02746065_109135</name>
</gene>